<evidence type="ECO:0000256" key="1">
    <source>
        <dbReference type="SAM" id="Phobius"/>
    </source>
</evidence>
<keyword evidence="1" id="KW-1133">Transmembrane helix</keyword>
<dbReference type="AlphaFoldDB" id="A0A7H2BBG5"/>
<dbReference type="Proteomes" id="UP000516404">
    <property type="component" value="Chromosome"/>
</dbReference>
<feature type="transmembrane region" description="Helical" evidence="1">
    <location>
        <begin position="21"/>
        <end position="43"/>
    </location>
</feature>
<evidence type="ECO:0000313" key="2">
    <source>
        <dbReference type="EMBL" id="QNV37011.1"/>
    </source>
</evidence>
<dbReference type="KEGG" id="rter:IDM49_06990"/>
<accession>A0A7H2BBG5</accession>
<feature type="transmembrane region" description="Helical" evidence="1">
    <location>
        <begin position="88"/>
        <end position="108"/>
    </location>
</feature>
<keyword evidence="1" id="KW-0472">Membrane</keyword>
<feature type="transmembrane region" description="Helical" evidence="1">
    <location>
        <begin position="139"/>
        <end position="161"/>
    </location>
</feature>
<evidence type="ECO:0000313" key="3">
    <source>
        <dbReference type="Proteomes" id="UP000516404"/>
    </source>
</evidence>
<dbReference type="Pfam" id="PF09534">
    <property type="entry name" value="Trp_oprn_chp"/>
    <property type="match status" value="1"/>
</dbReference>
<sequence>MSKAHLEKTTEQRLPRWKSPGLLTLLGLASAGGAFGTTLPPWITVNVKDALQHATVNVPGSDAAPGVSALALVALVGTLVARLASQKIRYVITAIVALSGVGMMFSIWSTMADPASAARTNVGEATGVVGMDADYTLSAWPWVAMVAALMIIVSAVLIGIASRSWKQRKAKYDRNHGVAVPANSHEDLDEIDTWDSLTRGVDPTDNR</sequence>
<dbReference type="EMBL" id="CP061539">
    <property type="protein sequence ID" value="QNV37011.1"/>
    <property type="molecule type" value="Genomic_DNA"/>
</dbReference>
<feature type="transmembrane region" description="Helical" evidence="1">
    <location>
        <begin position="63"/>
        <end position="81"/>
    </location>
</feature>
<keyword evidence="3" id="KW-1185">Reference proteome</keyword>
<keyword evidence="1" id="KW-0812">Transmembrane</keyword>
<gene>
    <name evidence="2" type="ORF">IDM49_06990</name>
</gene>
<proteinExistence type="predicted"/>
<dbReference type="SUPFAM" id="SSF103473">
    <property type="entry name" value="MFS general substrate transporter"/>
    <property type="match status" value="1"/>
</dbReference>
<organism evidence="2 3">
    <name type="scientific">Rothia terrae</name>
    <dbReference type="NCBI Taxonomy" id="396015"/>
    <lineage>
        <taxon>Bacteria</taxon>
        <taxon>Bacillati</taxon>
        <taxon>Actinomycetota</taxon>
        <taxon>Actinomycetes</taxon>
        <taxon>Micrococcales</taxon>
        <taxon>Micrococcaceae</taxon>
        <taxon>Rothia</taxon>
    </lineage>
</organism>
<name>A0A7H2BBG5_9MICC</name>
<dbReference type="InterPro" id="IPR019051">
    <property type="entry name" value="Trp_biosyn_TM_oprn/chp"/>
</dbReference>
<dbReference type="InterPro" id="IPR036259">
    <property type="entry name" value="MFS_trans_sf"/>
</dbReference>
<protein>
    <submittedName>
        <fullName evidence="2">Trp biosynthesis-associated membrane protein</fullName>
    </submittedName>
</protein>
<reference evidence="2 3" key="1">
    <citation type="submission" date="2020-09" db="EMBL/GenBank/DDBJ databases">
        <title>Investigation of environmental microbes.</title>
        <authorList>
            <person name="Ou Y."/>
            <person name="Kang Q."/>
        </authorList>
    </citation>
    <scope>NUCLEOTIDE SEQUENCE [LARGE SCALE GENOMIC DNA]</scope>
    <source>
        <strain evidence="2 3">KJZ-14</strain>
    </source>
</reference>
<dbReference type="GeneID" id="96623980"/>
<dbReference type="RefSeq" id="WP_190723990.1">
    <property type="nucleotide sequence ID" value="NZ_CP061539.1"/>
</dbReference>